<evidence type="ECO:0000259" key="2">
    <source>
        <dbReference type="PROSITE" id="PS50878"/>
    </source>
</evidence>
<feature type="chain" id="PRO_5032494961" description="Reverse transcriptase domain-containing protein" evidence="1">
    <location>
        <begin position="27"/>
        <end position="888"/>
    </location>
</feature>
<gene>
    <name evidence="3" type="ORF">SPIL2461_LOCUS4499</name>
</gene>
<dbReference type="PANTHER" id="PTHR48462">
    <property type="entry name" value="PROTEIN, PUTATIVE-RELATED"/>
    <property type="match status" value="1"/>
</dbReference>
<dbReference type="Pfam" id="PF00078">
    <property type="entry name" value="RVT_1"/>
    <property type="match status" value="1"/>
</dbReference>
<dbReference type="PROSITE" id="PS50878">
    <property type="entry name" value="RT_POL"/>
    <property type="match status" value="1"/>
</dbReference>
<keyword evidence="1" id="KW-0732">Signal</keyword>
<evidence type="ECO:0000256" key="1">
    <source>
        <dbReference type="SAM" id="SignalP"/>
    </source>
</evidence>
<proteinExistence type="predicted"/>
<evidence type="ECO:0000313" key="4">
    <source>
        <dbReference type="Proteomes" id="UP000649617"/>
    </source>
</evidence>
<feature type="signal peptide" evidence="1">
    <location>
        <begin position="1"/>
        <end position="26"/>
    </location>
</feature>
<dbReference type="AlphaFoldDB" id="A0A812LRR1"/>
<organism evidence="3 4">
    <name type="scientific">Symbiodinium pilosum</name>
    <name type="common">Dinoflagellate</name>
    <dbReference type="NCBI Taxonomy" id="2952"/>
    <lineage>
        <taxon>Eukaryota</taxon>
        <taxon>Sar</taxon>
        <taxon>Alveolata</taxon>
        <taxon>Dinophyceae</taxon>
        <taxon>Suessiales</taxon>
        <taxon>Symbiodiniaceae</taxon>
        <taxon>Symbiodinium</taxon>
    </lineage>
</organism>
<dbReference type="InterPro" id="IPR043502">
    <property type="entry name" value="DNA/RNA_pol_sf"/>
</dbReference>
<keyword evidence="4" id="KW-1185">Reference proteome</keyword>
<dbReference type="SUPFAM" id="SSF56672">
    <property type="entry name" value="DNA/RNA polymerases"/>
    <property type="match status" value="1"/>
</dbReference>
<dbReference type="Proteomes" id="UP000649617">
    <property type="component" value="Unassembled WGS sequence"/>
</dbReference>
<dbReference type="EMBL" id="CAJNIZ010005939">
    <property type="protein sequence ID" value="CAE7245941.1"/>
    <property type="molecule type" value="Genomic_DNA"/>
</dbReference>
<dbReference type="InterPro" id="IPR000477">
    <property type="entry name" value="RT_dom"/>
</dbReference>
<comment type="caution">
    <text evidence="3">The sequence shown here is derived from an EMBL/GenBank/DDBJ whole genome shotgun (WGS) entry which is preliminary data.</text>
</comment>
<feature type="domain" description="Reverse transcriptase" evidence="2">
    <location>
        <begin position="470"/>
        <end position="711"/>
    </location>
</feature>
<name>A0A812LRR1_SYMPI</name>
<evidence type="ECO:0000313" key="3">
    <source>
        <dbReference type="EMBL" id="CAE7245941.1"/>
    </source>
</evidence>
<sequence>MAPSPGETRFQAFLGLLLSGWALVQDGGLWDDVGSFTVADLPLPLNRHQRRQLTRYLNAQTSSQPDEPVGCVFQCDGAGSVGTSSTNSGPAGAMHLNLCGYGLGGLCEGGALERPTTRGLSLAHRLGRKGLLVRGRHPGPAAASASAGVGPAGRLGRVYCPVPGCRCADPARAKGWANDSSMRSHVDSHLSGALEGDVPAAWLEARGRIRCVVCGLSVSDRRGIHPTCRPQARAAAVADNAMDADLDAPSMEAIQAARTATLRHVPAAARHAWNQVLTRALAAVAHRNDAEAWRELLMLPKCVLCAPGRRGRKHNKVVAAFVLDRLQRWQQGERQSLWESRPPCRAGRSGPLTPAERRDIATSWAREGFDRKACAALLSKGLCPQSEETARALAALHPSCPAPTVQAIFELPLPPGVAPDTVARCLRAFPLEAAPGPTGLRAQHLRDACVVGNSDSFLAQLAEVVSLLAQGRAPSFVAPVLAGAGLVTLPKPQGGVRPIAVGEILRRLTGKCLMTQVREDAQAFFWPAQVGVAVKGGAERAVHAVRAWTQQHAGASQKALLKLDFRNAFNCVSRDAVLQECAANFPALARWATWCYRQPTRLQFGDRVLHSSTGIPQGDPLRPLLFSVALQPLARALRNGSLDLAVHFLDDGVLAGDMAAVGTALQLHFPADLLVDDAGANRVLNNFEFLGAGELLDALAELEDPQVGLRLAARGVAQAGLGLRSSQAHAPAAYLASLGSNLDGCAEILSAFSAAVVRASPEVTSALQAFNSRLPDSEALTLDAAFAANQHDLSSRLDKAGWEAQLAQASPAEKAALRSEAGIGARAFLAAPPSGRTRMEPASFAAELRLRLGVPDAAEDCWCPRCDAVLDRFGHHAAVCVAGGERTQ</sequence>
<dbReference type="OrthoDB" id="437505at2759"/>
<protein>
    <recommendedName>
        <fullName evidence="2">Reverse transcriptase domain-containing protein</fullName>
    </recommendedName>
</protein>
<reference evidence="3" key="1">
    <citation type="submission" date="2021-02" db="EMBL/GenBank/DDBJ databases">
        <authorList>
            <person name="Dougan E. K."/>
            <person name="Rhodes N."/>
            <person name="Thang M."/>
            <person name="Chan C."/>
        </authorList>
    </citation>
    <scope>NUCLEOTIDE SEQUENCE</scope>
</reference>
<accession>A0A812LRR1</accession>
<dbReference type="PANTHER" id="PTHR48462:SF1">
    <property type="entry name" value="PROTEIN, PUTATIVE-RELATED"/>
    <property type="match status" value="1"/>
</dbReference>